<name>A0A919CX48_9ACTN</name>
<evidence type="ECO:0000313" key="3">
    <source>
        <dbReference type="EMBL" id="GHD93449.1"/>
    </source>
</evidence>
<dbReference type="InterPro" id="IPR036390">
    <property type="entry name" value="WH_DNA-bd_sf"/>
</dbReference>
<dbReference type="PANTHER" id="PTHR33164:SF94">
    <property type="entry name" value="TRANSCRIPTIONAL REGULATORY PROTEIN-RELATED"/>
    <property type="match status" value="1"/>
</dbReference>
<evidence type="ECO:0000259" key="2">
    <source>
        <dbReference type="PROSITE" id="PS50995"/>
    </source>
</evidence>
<reference evidence="3" key="1">
    <citation type="journal article" date="2014" name="Int. J. Syst. Evol. Microbiol.">
        <title>Complete genome sequence of Corynebacterium casei LMG S-19264T (=DSM 44701T), isolated from a smear-ripened cheese.</title>
        <authorList>
            <consortium name="US DOE Joint Genome Institute (JGI-PGF)"/>
            <person name="Walter F."/>
            <person name="Albersmeier A."/>
            <person name="Kalinowski J."/>
            <person name="Ruckert C."/>
        </authorList>
    </citation>
    <scope>NUCLEOTIDE SEQUENCE</scope>
    <source>
        <strain evidence="3">JCM 4654</strain>
    </source>
</reference>
<proteinExistence type="predicted"/>
<sequence>MLERDSSTVGPSTVRPSVMGSSATSPSAVGVDTVGADDIGVDGMGVDGVGADDVDAVTRAVLTASRLLVAVSARSLTVLEDRVTLPQFRMLVVLSTRGATKLVTLAELLQVAPSTAMRMVDRLIAAELADRQVNPDNRRETILRLTAAGRRAVEEVTARRRAEIAAIVERLAPDRRAALVEALGAFNAAGAESPVLASGDLELHPLGWPVPRQAGPSECSR</sequence>
<keyword evidence="4" id="KW-1185">Reference proteome</keyword>
<dbReference type="PANTHER" id="PTHR33164">
    <property type="entry name" value="TRANSCRIPTIONAL REGULATOR, MARR FAMILY"/>
    <property type="match status" value="1"/>
</dbReference>
<organism evidence="3 4">
    <name type="scientific">Streptomyces naganishii JCM 4654</name>
    <dbReference type="NCBI Taxonomy" id="1306179"/>
    <lineage>
        <taxon>Bacteria</taxon>
        <taxon>Bacillati</taxon>
        <taxon>Actinomycetota</taxon>
        <taxon>Actinomycetes</taxon>
        <taxon>Kitasatosporales</taxon>
        <taxon>Streptomycetaceae</taxon>
        <taxon>Streptomyces</taxon>
    </lineage>
</organism>
<dbReference type="InterPro" id="IPR039422">
    <property type="entry name" value="MarR/SlyA-like"/>
</dbReference>
<dbReference type="InterPro" id="IPR036388">
    <property type="entry name" value="WH-like_DNA-bd_sf"/>
</dbReference>
<dbReference type="GO" id="GO:0003700">
    <property type="term" value="F:DNA-binding transcription factor activity"/>
    <property type="evidence" value="ECO:0007669"/>
    <property type="project" value="InterPro"/>
</dbReference>
<dbReference type="Pfam" id="PF01047">
    <property type="entry name" value="MarR"/>
    <property type="match status" value="1"/>
</dbReference>
<dbReference type="PROSITE" id="PS50995">
    <property type="entry name" value="HTH_MARR_2"/>
    <property type="match status" value="1"/>
</dbReference>
<accession>A0A919CX48</accession>
<dbReference type="SMART" id="SM00347">
    <property type="entry name" value="HTH_MARR"/>
    <property type="match status" value="1"/>
</dbReference>
<evidence type="ECO:0000313" key="4">
    <source>
        <dbReference type="Proteomes" id="UP000608955"/>
    </source>
</evidence>
<dbReference type="GO" id="GO:0006950">
    <property type="term" value="P:response to stress"/>
    <property type="evidence" value="ECO:0007669"/>
    <property type="project" value="TreeGrafter"/>
</dbReference>
<dbReference type="AlphaFoldDB" id="A0A919CX48"/>
<protein>
    <recommendedName>
        <fullName evidence="2">HTH marR-type domain-containing protein</fullName>
    </recommendedName>
</protein>
<feature type="domain" description="HTH marR-type" evidence="2">
    <location>
        <begin position="54"/>
        <end position="188"/>
    </location>
</feature>
<dbReference type="EMBL" id="BMVF01000014">
    <property type="protein sequence ID" value="GHD93449.1"/>
    <property type="molecule type" value="Genomic_DNA"/>
</dbReference>
<dbReference type="Gene3D" id="1.10.10.10">
    <property type="entry name" value="Winged helix-like DNA-binding domain superfamily/Winged helix DNA-binding domain"/>
    <property type="match status" value="1"/>
</dbReference>
<dbReference type="InterPro" id="IPR000835">
    <property type="entry name" value="HTH_MarR-typ"/>
</dbReference>
<gene>
    <name evidence="3" type="ORF">GCM10010508_50410</name>
</gene>
<feature type="compositionally biased region" description="Polar residues" evidence="1">
    <location>
        <begin position="7"/>
        <end position="27"/>
    </location>
</feature>
<dbReference type="SUPFAM" id="SSF46785">
    <property type="entry name" value="Winged helix' DNA-binding domain"/>
    <property type="match status" value="1"/>
</dbReference>
<comment type="caution">
    <text evidence="3">The sequence shown here is derived from an EMBL/GenBank/DDBJ whole genome shotgun (WGS) entry which is preliminary data.</text>
</comment>
<feature type="region of interest" description="Disordered" evidence="1">
    <location>
        <begin position="1"/>
        <end position="30"/>
    </location>
</feature>
<dbReference type="Proteomes" id="UP000608955">
    <property type="component" value="Unassembled WGS sequence"/>
</dbReference>
<evidence type="ECO:0000256" key="1">
    <source>
        <dbReference type="SAM" id="MobiDB-lite"/>
    </source>
</evidence>
<reference evidence="3" key="2">
    <citation type="submission" date="2020-09" db="EMBL/GenBank/DDBJ databases">
        <authorList>
            <person name="Sun Q."/>
            <person name="Ohkuma M."/>
        </authorList>
    </citation>
    <scope>NUCLEOTIDE SEQUENCE</scope>
    <source>
        <strain evidence="3">JCM 4654</strain>
    </source>
</reference>